<evidence type="ECO:0000256" key="1">
    <source>
        <dbReference type="SAM" id="SignalP"/>
    </source>
</evidence>
<feature type="signal peptide" evidence="1">
    <location>
        <begin position="1"/>
        <end position="28"/>
    </location>
</feature>
<reference evidence="2 3" key="1">
    <citation type="submission" date="2023-08" db="EMBL/GenBank/DDBJ databases">
        <authorList>
            <person name="Joshi A."/>
            <person name="Thite S."/>
        </authorList>
    </citation>
    <scope>NUCLEOTIDE SEQUENCE [LARGE SCALE GENOMIC DNA]</scope>
    <source>
        <strain evidence="2 3">1E1</strain>
    </source>
</reference>
<proteinExistence type="predicted"/>
<dbReference type="InterPro" id="IPR008972">
    <property type="entry name" value="Cupredoxin"/>
</dbReference>
<protein>
    <submittedName>
        <fullName evidence="2">Carboxypeptidase regulatory-like domain-containing protein</fullName>
    </submittedName>
</protein>
<dbReference type="Gene3D" id="2.60.40.420">
    <property type="entry name" value="Cupredoxins - blue copper proteins"/>
    <property type="match status" value="1"/>
</dbReference>
<feature type="chain" id="PRO_5047257224" evidence="1">
    <location>
        <begin position="29"/>
        <end position="220"/>
    </location>
</feature>
<gene>
    <name evidence="2" type="ORF">Q3O59_01260</name>
</gene>
<accession>A0ABT9GL14</accession>
<keyword evidence="1" id="KW-0732">Signal</keyword>
<organism evidence="2 3">
    <name type="scientific">Alkalimonas delamerensis</name>
    <dbReference type="NCBI Taxonomy" id="265981"/>
    <lineage>
        <taxon>Bacteria</taxon>
        <taxon>Pseudomonadati</taxon>
        <taxon>Pseudomonadota</taxon>
        <taxon>Gammaproteobacteria</taxon>
        <taxon>Alkalimonas</taxon>
    </lineage>
</organism>
<name>A0ABT9GL14_9GAMM</name>
<dbReference type="Proteomes" id="UP001236258">
    <property type="component" value="Unassembled WGS sequence"/>
</dbReference>
<sequence>MTLSGTLFIGTLLVSTLIASIVQSAAHANQWQLQLFDQDGKPLDDAVVELTALNPAQAVEQSGPLEATITQQQLNFVPFVSAIQTGTLVDFPNLDRTRHHVYSFSAAKVFEIQLYHDRPEAPILFDQAGIVALGCNIHDYMEAYLFISDSPWLTVTDSTGQARFDALPAGRYQLKLWHPFQQAEKAPIEISIPDDAIPHRFQLQIEHRPKQPTPQRGFGG</sequence>
<evidence type="ECO:0000313" key="3">
    <source>
        <dbReference type="Proteomes" id="UP001236258"/>
    </source>
</evidence>
<dbReference type="EMBL" id="JAUZVY010000001">
    <property type="protein sequence ID" value="MDP4527657.1"/>
    <property type="molecule type" value="Genomic_DNA"/>
</dbReference>
<keyword evidence="3" id="KW-1185">Reference proteome</keyword>
<comment type="caution">
    <text evidence="2">The sequence shown here is derived from an EMBL/GenBank/DDBJ whole genome shotgun (WGS) entry which is preliminary data.</text>
</comment>
<dbReference type="SUPFAM" id="SSF49503">
    <property type="entry name" value="Cupredoxins"/>
    <property type="match status" value="1"/>
</dbReference>
<dbReference type="RefSeq" id="WP_305943875.1">
    <property type="nucleotide sequence ID" value="NZ_JAUZVY010000001.1"/>
</dbReference>
<evidence type="ECO:0000313" key="2">
    <source>
        <dbReference type="EMBL" id="MDP4527657.1"/>
    </source>
</evidence>